<reference evidence="3" key="1">
    <citation type="journal article" date="2013" name="Science">
        <title>The Amborella genome and the evolution of flowering plants.</title>
        <authorList>
            <consortium name="Amborella Genome Project"/>
        </authorList>
    </citation>
    <scope>NUCLEOTIDE SEQUENCE [LARGE SCALE GENOMIC DNA]</scope>
</reference>
<dbReference type="Proteomes" id="UP000017836">
    <property type="component" value="Unassembled WGS sequence"/>
</dbReference>
<dbReference type="STRING" id="13333.U5CXG9"/>
<proteinExistence type="predicted"/>
<dbReference type="HOGENOM" id="CLU_1385866_0_0_1"/>
<organism evidence="2 3">
    <name type="scientific">Amborella trichopoda</name>
    <dbReference type="NCBI Taxonomy" id="13333"/>
    <lineage>
        <taxon>Eukaryota</taxon>
        <taxon>Viridiplantae</taxon>
        <taxon>Streptophyta</taxon>
        <taxon>Embryophyta</taxon>
        <taxon>Tracheophyta</taxon>
        <taxon>Spermatophyta</taxon>
        <taxon>Magnoliopsida</taxon>
        <taxon>Amborellales</taxon>
        <taxon>Amborellaceae</taxon>
        <taxon>Amborella</taxon>
    </lineage>
</organism>
<dbReference type="PANTHER" id="PTHR48237">
    <property type="entry name" value="GAMMA-TUBULIN COMPLEX COMPONENT"/>
    <property type="match status" value="1"/>
</dbReference>
<dbReference type="EMBL" id="KI392518">
    <property type="protein sequence ID" value="ERN14854.1"/>
    <property type="molecule type" value="Genomic_DNA"/>
</dbReference>
<accession>U5CXG9</accession>
<dbReference type="PANTHER" id="PTHR48237:SF1">
    <property type="entry name" value="SPC97_SPC98 FAMILY OF SPINDLE POLE BODY (SBP) COMPONENT"/>
    <property type="match status" value="1"/>
</dbReference>
<feature type="compositionally biased region" description="Basic and acidic residues" evidence="1">
    <location>
        <begin position="43"/>
        <end position="57"/>
    </location>
</feature>
<dbReference type="eggNOG" id="ENOG502SECF">
    <property type="taxonomic scope" value="Eukaryota"/>
</dbReference>
<evidence type="ECO:0000313" key="3">
    <source>
        <dbReference type="Proteomes" id="UP000017836"/>
    </source>
</evidence>
<gene>
    <name evidence="2" type="ORF">AMTR_s00032p00138980</name>
</gene>
<dbReference type="AlphaFoldDB" id="U5CXG9"/>
<dbReference type="Gramene" id="ERN14854">
    <property type="protein sequence ID" value="ERN14854"/>
    <property type="gene ID" value="AMTR_s00032p00138980"/>
</dbReference>
<sequence length="197" mass="22541">MVSSEYLIQTPVKEEPSSSSGAELLQSPDKDEPSSSSAAEDVQENKKEDIESCRKPEKDPFAHLKNWVHEEDNIDEWQREDVEWLSSRSHSELDMLISIKKLAKHRAKVAGFEALGDTFDTKLLCATGAFLQEFLKERLKNRSAMSMSAEVPVCANDFEKYDSKDGVEKFTTDKDMDEQTSDSTPLKRKRKRYAWIE</sequence>
<evidence type="ECO:0000313" key="2">
    <source>
        <dbReference type="EMBL" id="ERN14854.1"/>
    </source>
</evidence>
<feature type="region of interest" description="Disordered" evidence="1">
    <location>
        <begin position="169"/>
        <end position="197"/>
    </location>
</feature>
<keyword evidence="3" id="KW-1185">Reference proteome</keyword>
<protein>
    <submittedName>
        <fullName evidence="2">Uncharacterized protein</fullName>
    </submittedName>
</protein>
<feature type="region of interest" description="Disordered" evidence="1">
    <location>
        <begin position="1"/>
        <end position="57"/>
    </location>
</feature>
<evidence type="ECO:0000256" key="1">
    <source>
        <dbReference type="SAM" id="MobiDB-lite"/>
    </source>
</evidence>
<feature type="compositionally biased region" description="Basic residues" evidence="1">
    <location>
        <begin position="186"/>
        <end position="197"/>
    </location>
</feature>
<name>U5CXG9_AMBTC</name>